<protein>
    <submittedName>
        <fullName evidence="2">Uncharacterized protein</fullName>
    </submittedName>
</protein>
<evidence type="ECO:0000313" key="2">
    <source>
        <dbReference type="EMBL" id="RKN50369.1"/>
    </source>
</evidence>
<dbReference type="AlphaFoldDB" id="A0A3A9ZQ98"/>
<comment type="caution">
    <text evidence="2">The sequence shown here is derived from an EMBL/GenBank/DDBJ whole genome shotgun (WGS) entry which is preliminary data.</text>
</comment>
<proteinExistence type="predicted"/>
<gene>
    <name evidence="2" type="ORF">D7223_00745</name>
</gene>
<keyword evidence="3" id="KW-1185">Reference proteome</keyword>
<keyword evidence="1" id="KW-0472">Membrane</keyword>
<feature type="transmembrane region" description="Helical" evidence="1">
    <location>
        <begin position="62"/>
        <end position="82"/>
    </location>
</feature>
<feature type="transmembrane region" description="Helical" evidence="1">
    <location>
        <begin position="33"/>
        <end position="56"/>
    </location>
</feature>
<evidence type="ECO:0000313" key="3">
    <source>
        <dbReference type="Proteomes" id="UP000281726"/>
    </source>
</evidence>
<organism evidence="2 3">
    <name type="scientific">Micromonospora endolithica</name>
    <dbReference type="NCBI Taxonomy" id="230091"/>
    <lineage>
        <taxon>Bacteria</taxon>
        <taxon>Bacillati</taxon>
        <taxon>Actinomycetota</taxon>
        <taxon>Actinomycetes</taxon>
        <taxon>Micromonosporales</taxon>
        <taxon>Micromonosporaceae</taxon>
        <taxon>Micromonospora</taxon>
    </lineage>
</organism>
<evidence type="ECO:0000256" key="1">
    <source>
        <dbReference type="SAM" id="Phobius"/>
    </source>
</evidence>
<dbReference type="EMBL" id="RBAK01000001">
    <property type="protein sequence ID" value="RKN50369.1"/>
    <property type="molecule type" value="Genomic_DNA"/>
</dbReference>
<keyword evidence="1" id="KW-1133">Transmembrane helix</keyword>
<name>A0A3A9ZQ98_9ACTN</name>
<dbReference type="RefSeq" id="WP_120723722.1">
    <property type="nucleotide sequence ID" value="NZ_RBAK01000001.1"/>
</dbReference>
<reference evidence="2 3" key="1">
    <citation type="journal article" date="2004" name="Syst. Appl. Microbiol.">
        <title>Cryptoendolithic actinomycetes from antarctic sandstone rock samples: Micromonospora endolithica sp. nov. and two isolates related to Micromonospora coerulea Jensen 1932.</title>
        <authorList>
            <person name="Hirsch P."/>
            <person name="Mevs U."/>
            <person name="Kroppenstedt R.M."/>
            <person name="Schumann P."/>
            <person name="Stackebrandt E."/>
        </authorList>
    </citation>
    <scope>NUCLEOTIDE SEQUENCE [LARGE SCALE GENOMIC DNA]</scope>
    <source>
        <strain evidence="2 3">JCM 12677</strain>
    </source>
</reference>
<sequence length="162" mass="16566">MRVTDVRHGDGLVTLLFAMDGLRVLPTGRRSPLRLSGAAVFAAIALGLLNIVVAHASATAGVAVWLLVIILLLGGGLGALAAQFASIRREKLALSAPATFPWASVDWARSEPDASRVSVTLGTGDGGSLTFEASGMTGARMASCFAQFLIPQSAPAAPSLPT</sequence>
<keyword evidence="1" id="KW-0812">Transmembrane</keyword>
<accession>A0A3A9ZQ98</accession>
<dbReference type="Proteomes" id="UP000281726">
    <property type="component" value="Unassembled WGS sequence"/>
</dbReference>